<dbReference type="Gene3D" id="3.40.50.300">
    <property type="entry name" value="P-loop containing nucleotide triphosphate hydrolases"/>
    <property type="match status" value="3"/>
</dbReference>
<dbReference type="GO" id="GO:0005524">
    <property type="term" value="F:ATP binding"/>
    <property type="evidence" value="ECO:0007669"/>
    <property type="project" value="UniProtKB-UniRule"/>
</dbReference>
<dbReference type="EC" id="5.6.2.4" evidence="13"/>
<dbReference type="Pfam" id="PF12705">
    <property type="entry name" value="PDDEXK_1"/>
    <property type="match status" value="1"/>
</dbReference>
<evidence type="ECO:0000256" key="11">
    <source>
        <dbReference type="ARBA" id="ARBA00023235"/>
    </source>
</evidence>
<comment type="caution">
    <text evidence="15">Lacks conserved residue(s) required for the propagation of feature annotation.</text>
</comment>
<evidence type="ECO:0000256" key="2">
    <source>
        <dbReference type="ARBA" id="ARBA00022722"/>
    </source>
</evidence>
<dbReference type="Gene3D" id="1.10.486.10">
    <property type="entry name" value="PCRA, domain 4"/>
    <property type="match status" value="1"/>
</dbReference>
<dbReference type="InterPro" id="IPR000212">
    <property type="entry name" value="DNA_helicase_UvrD/REP"/>
</dbReference>
<evidence type="ECO:0000313" key="18">
    <source>
        <dbReference type="EMBL" id="SFL37569.1"/>
    </source>
</evidence>
<dbReference type="GO" id="GO:0004527">
    <property type="term" value="F:exonuclease activity"/>
    <property type="evidence" value="ECO:0007669"/>
    <property type="project" value="UniProtKB-KW"/>
</dbReference>
<keyword evidence="10" id="KW-0234">DNA repair</keyword>
<dbReference type="GO" id="GO:0003677">
    <property type="term" value="F:DNA binding"/>
    <property type="evidence" value="ECO:0007669"/>
    <property type="project" value="UniProtKB-KW"/>
</dbReference>
<evidence type="ECO:0000256" key="13">
    <source>
        <dbReference type="ARBA" id="ARBA00034808"/>
    </source>
</evidence>
<dbReference type="CDD" id="cd17932">
    <property type="entry name" value="DEXQc_UvrD"/>
    <property type="match status" value="1"/>
</dbReference>
<dbReference type="Proteomes" id="UP000199152">
    <property type="component" value="Unassembled WGS sequence"/>
</dbReference>
<dbReference type="InterPro" id="IPR027417">
    <property type="entry name" value="P-loop_NTPase"/>
</dbReference>
<organism evidence="18 19">
    <name type="scientific">Geodermatophilus ruber</name>
    <dbReference type="NCBI Taxonomy" id="504800"/>
    <lineage>
        <taxon>Bacteria</taxon>
        <taxon>Bacillati</taxon>
        <taxon>Actinomycetota</taxon>
        <taxon>Actinomycetes</taxon>
        <taxon>Geodermatophilales</taxon>
        <taxon>Geodermatophilaceae</taxon>
        <taxon>Geodermatophilus</taxon>
    </lineage>
</organism>
<evidence type="ECO:0000256" key="15">
    <source>
        <dbReference type="PROSITE-ProRule" id="PRU00560"/>
    </source>
</evidence>
<evidence type="ECO:0000256" key="8">
    <source>
        <dbReference type="ARBA" id="ARBA00022840"/>
    </source>
</evidence>
<dbReference type="Gene3D" id="1.10.10.160">
    <property type="match status" value="1"/>
</dbReference>
<dbReference type="InterPro" id="IPR011604">
    <property type="entry name" value="PDDEXK-like_dom_sf"/>
</dbReference>
<keyword evidence="11" id="KW-0413">Isomerase</keyword>
<keyword evidence="19" id="KW-1185">Reference proteome</keyword>
<comment type="catalytic activity">
    <reaction evidence="14">
        <text>ATP + H2O = ADP + phosphate + H(+)</text>
        <dbReference type="Rhea" id="RHEA:13065"/>
        <dbReference type="ChEBI" id="CHEBI:15377"/>
        <dbReference type="ChEBI" id="CHEBI:15378"/>
        <dbReference type="ChEBI" id="CHEBI:30616"/>
        <dbReference type="ChEBI" id="CHEBI:43474"/>
        <dbReference type="ChEBI" id="CHEBI:456216"/>
        <dbReference type="EC" id="5.6.2.4"/>
    </reaction>
</comment>
<gene>
    <name evidence="18" type="ORF">SAMN04488085_11049</name>
</gene>
<name>A0A1I4H5L4_9ACTN</name>
<sequence>MAALLAEGVPARSIVAFTFTERAAASLKERISARVAERLGPQALDQLGGLYVGTIHAYCFRLLQTHVPRYETFDVLDENQLTAFLVREATRLQIKDLEGTLFKSIRTFLENLDVVENELLRPDQLDDPFRSVLERYYASLEKYRLLTYGQQIARAVAELDRPTVRDTVLADLRHLIVDEYQDVNPAQEALIERLTGPGVNLVVVGDDDQAIYGWRGSDVGNITSFAQRYDDVATFSITANRRSRPTIVSTADAFAQSIAGRLSKVMTATRPAGGVELVKWVEDMEEDEAAEIAEAIRRLHDNGLAYRDIAILVRSRTSYPALLQALEDARVPVQPAGRTGLFDRPEAEVLGMTYCWLVDHDYRPAGWGVQSQAITEDSLVADYAMAFTLPKPIGAQVRSLLRQWKGAVHQETRRVDLVRDFYELVDVLGCKHWNHDDPYAITRLGTLARFTTLLADYESVRRRARPDDAAPGEQVGGQDRGLWYYKNLAIHITNYANGEYEGFDGEPDVDTDAVDLTTVHSAKGLEWPVVFVPSLTKNRFPSRRTGKARSWLIDRGLFDADRYEGSDADERRLFYVAMTRARDWLSLSRHERVNVKSTRASPYWDEIPTSHLTTAPLSVPTLTSAATEGAALLQVTFSELAAYDLCGLAYRLRTVLGFQPTLAPELGYGKAVHHVMRTIAEHTKATGRAPDPADVDRILDEELFLPAANKVAHREMKDAARRLVNGYIADNASDLHRVWMTERPFELHLSDAVISGRADVILDQEGGVTTGLAIVDYKTSTGDAGAHDLQLQVYADAGRREGLDVRGAYVHDLKRGARDAVDVGSPAIDTAEQKVATVLHGLRQRQFTPKPGIVCRGCDVRVLCKAAQ</sequence>
<dbReference type="AlphaFoldDB" id="A0A1I4H5L4"/>
<proteinExistence type="inferred from homology"/>
<protein>
    <recommendedName>
        <fullName evidence="13">DNA 3'-5' helicase</fullName>
        <ecNumber evidence="13">5.6.2.4</ecNumber>
    </recommendedName>
</protein>
<keyword evidence="3 15" id="KW-0547">Nucleotide-binding</keyword>
<keyword evidence="8 15" id="KW-0067">ATP-binding</keyword>
<dbReference type="Gene3D" id="3.90.320.10">
    <property type="match status" value="1"/>
</dbReference>
<dbReference type="InterPro" id="IPR038726">
    <property type="entry name" value="PDDEXK_AddAB-type"/>
</dbReference>
<dbReference type="InParanoid" id="A0A1I4H5L4"/>
<evidence type="ECO:0000256" key="10">
    <source>
        <dbReference type="ARBA" id="ARBA00023204"/>
    </source>
</evidence>
<dbReference type="PANTHER" id="PTHR11070">
    <property type="entry name" value="UVRD / RECB / PCRA DNA HELICASE FAMILY MEMBER"/>
    <property type="match status" value="1"/>
</dbReference>
<dbReference type="STRING" id="504800.SAMN04488085_11049"/>
<dbReference type="PANTHER" id="PTHR11070:SF2">
    <property type="entry name" value="ATP-DEPENDENT DNA HELICASE SRS2"/>
    <property type="match status" value="1"/>
</dbReference>
<reference evidence="18 19" key="1">
    <citation type="submission" date="2016-10" db="EMBL/GenBank/DDBJ databases">
        <authorList>
            <person name="de Groot N.N."/>
        </authorList>
    </citation>
    <scope>NUCLEOTIDE SEQUENCE [LARGE SCALE GENOMIC DNA]</scope>
    <source>
        <strain evidence="18 19">DSM 45317</strain>
    </source>
</reference>
<dbReference type="PROSITE" id="PS51217">
    <property type="entry name" value="UVRD_HELICASE_CTER"/>
    <property type="match status" value="1"/>
</dbReference>
<accession>A0A1I4H5L4</accession>
<evidence type="ECO:0000256" key="6">
    <source>
        <dbReference type="ARBA" id="ARBA00022806"/>
    </source>
</evidence>
<dbReference type="Pfam" id="PF13361">
    <property type="entry name" value="UvrD_C"/>
    <property type="match status" value="2"/>
</dbReference>
<dbReference type="InterPro" id="IPR014017">
    <property type="entry name" value="DNA_helicase_UvrD-like_C"/>
</dbReference>
<evidence type="ECO:0000256" key="5">
    <source>
        <dbReference type="ARBA" id="ARBA00022801"/>
    </source>
</evidence>
<comment type="similarity">
    <text evidence="1">Belongs to the helicase family. UvrD subfamily.</text>
</comment>
<evidence type="ECO:0000259" key="16">
    <source>
        <dbReference type="PROSITE" id="PS51198"/>
    </source>
</evidence>
<dbReference type="GO" id="GO:0000725">
    <property type="term" value="P:recombinational repair"/>
    <property type="evidence" value="ECO:0007669"/>
    <property type="project" value="TreeGrafter"/>
</dbReference>
<dbReference type="Pfam" id="PF00580">
    <property type="entry name" value="UvrD-helicase"/>
    <property type="match status" value="1"/>
</dbReference>
<dbReference type="InterPro" id="IPR013986">
    <property type="entry name" value="DExx_box_DNA_helicase_dom_sf"/>
</dbReference>
<keyword evidence="7" id="KW-0269">Exonuclease</keyword>
<keyword evidence="2" id="KW-0540">Nuclease</keyword>
<feature type="domain" description="UvrD-like helicase C-terminal" evidence="17">
    <location>
        <begin position="245"/>
        <end position="524"/>
    </location>
</feature>
<evidence type="ECO:0000313" key="19">
    <source>
        <dbReference type="Proteomes" id="UP000199152"/>
    </source>
</evidence>
<keyword evidence="5 15" id="KW-0378">Hydrolase</keyword>
<dbReference type="PROSITE" id="PS51198">
    <property type="entry name" value="UVRD_HELICASE_ATP_BIND"/>
    <property type="match status" value="1"/>
</dbReference>
<evidence type="ECO:0000259" key="17">
    <source>
        <dbReference type="PROSITE" id="PS51217"/>
    </source>
</evidence>
<keyword evidence="4" id="KW-0227">DNA damage</keyword>
<evidence type="ECO:0000256" key="14">
    <source>
        <dbReference type="ARBA" id="ARBA00048988"/>
    </source>
</evidence>
<dbReference type="GO" id="GO:0043138">
    <property type="term" value="F:3'-5' DNA helicase activity"/>
    <property type="evidence" value="ECO:0007669"/>
    <property type="project" value="UniProtKB-EC"/>
</dbReference>
<evidence type="ECO:0000256" key="4">
    <source>
        <dbReference type="ARBA" id="ARBA00022763"/>
    </source>
</evidence>
<evidence type="ECO:0000256" key="12">
    <source>
        <dbReference type="ARBA" id="ARBA00034617"/>
    </source>
</evidence>
<evidence type="ECO:0000256" key="1">
    <source>
        <dbReference type="ARBA" id="ARBA00009922"/>
    </source>
</evidence>
<comment type="catalytic activity">
    <reaction evidence="12">
        <text>Couples ATP hydrolysis with the unwinding of duplex DNA by translocating in the 3'-5' direction.</text>
        <dbReference type="EC" id="5.6.2.4"/>
    </reaction>
</comment>
<feature type="domain" description="UvrD-like helicase ATP-binding" evidence="16">
    <location>
        <begin position="1"/>
        <end position="244"/>
    </location>
</feature>
<dbReference type="EMBL" id="FOSW01000010">
    <property type="protein sequence ID" value="SFL37569.1"/>
    <property type="molecule type" value="Genomic_DNA"/>
</dbReference>
<keyword evidence="6 15" id="KW-0347">Helicase</keyword>
<keyword evidence="9" id="KW-0238">DNA-binding</keyword>
<evidence type="ECO:0000256" key="7">
    <source>
        <dbReference type="ARBA" id="ARBA00022839"/>
    </source>
</evidence>
<evidence type="ECO:0000256" key="9">
    <source>
        <dbReference type="ARBA" id="ARBA00023125"/>
    </source>
</evidence>
<evidence type="ECO:0000256" key="3">
    <source>
        <dbReference type="ARBA" id="ARBA00022741"/>
    </source>
</evidence>
<dbReference type="InterPro" id="IPR014016">
    <property type="entry name" value="UvrD-like_ATP-bd"/>
</dbReference>
<dbReference type="SUPFAM" id="SSF52540">
    <property type="entry name" value="P-loop containing nucleoside triphosphate hydrolases"/>
    <property type="match status" value="1"/>
</dbReference>